<dbReference type="AlphaFoldDB" id="A0A811S2T1"/>
<evidence type="ECO:0000313" key="3">
    <source>
        <dbReference type="Proteomes" id="UP000604825"/>
    </source>
</evidence>
<feature type="region of interest" description="Disordered" evidence="1">
    <location>
        <begin position="37"/>
        <end position="56"/>
    </location>
</feature>
<evidence type="ECO:0000313" key="2">
    <source>
        <dbReference type="EMBL" id="CAD6335690.1"/>
    </source>
</evidence>
<evidence type="ECO:0000256" key="1">
    <source>
        <dbReference type="SAM" id="MobiDB-lite"/>
    </source>
</evidence>
<dbReference type="Proteomes" id="UP000604825">
    <property type="component" value="Unassembled WGS sequence"/>
</dbReference>
<gene>
    <name evidence="2" type="ORF">NCGR_LOCUS59788</name>
</gene>
<proteinExistence type="predicted"/>
<reference evidence="2" key="1">
    <citation type="submission" date="2020-10" db="EMBL/GenBank/DDBJ databases">
        <authorList>
            <person name="Han B."/>
            <person name="Lu T."/>
            <person name="Zhao Q."/>
            <person name="Huang X."/>
            <person name="Zhao Y."/>
        </authorList>
    </citation>
    <scope>NUCLEOTIDE SEQUENCE</scope>
</reference>
<dbReference type="EMBL" id="CAJGYO010000018">
    <property type="protein sequence ID" value="CAD6335690.1"/>
    <property type="molecule type" value="Genomic_DNA"/>
</dbReference>
<feature type="compositionally biased region" description="Low complexity" evidence="1">
    <location>
        <begin position="67"/>
        <end position="88"/>
    </location>
</feature>
<sequence>MALVAGGGIDKPLPAVLLSQLLPPVHGIRIAASYSSDDDERAPLIPMGTPASSTSASFYPVPTTSFPGATGTPASSTSASSGPVPTTSFPGATAAKRWRAFRRVGDMFDTWTK</sequence>
<keyword evidence="3" id="KW-1185">Reference proteome</keyword>
<accession>A0A811S2T1</accession>
<name>A0A811S2T1_9POAL</name>
<organism evidence="2 3">
    <name type="scientific">Miscanthus lutarioriparius</name>
    <dbReference type="NCBI Taxonomy" id="422564"/>
    <lineage>
        <taxon>Eukaryota</taxon>
        <taxon>Viridiplantae</taxon>
        <taxon>Streptophyta</taxon>
        <taxon>Embryophyta</taxon>
        <taxon>Tracheophyta</taxon>
        <taxon>Spermatophyta</taxon>
        <taxon>Magnoliopsida</taxon>
        <taxon>Liliopsida</taxon>
        <taxon>Poales</taxon>
        <taxon>Poaceae</taxon>
        <taxon>PACMAD clade</taxon>
        <taxon>Panicoideae</taxon>
        <taxon>Andropogonodae</taxon>
        <taxon>Andropogoneae</taxon>
        <taxon>Saccharinae</taxon>
        <taxon>Miscanthus</taxon>
    </lineage>
</organism>
<feature type="region of interest" description="Disordered" evidence="1">
    <location>
        <begin position="64"/>
        <end position="91"/>
    </location>
</feature>
<comment type="caution">
    <text evidence="2">The sequence shown here is derived from an EMBL/GenBank/DDBJ whole genome shotgun (WGS) entry which is preliminary data.</text>
</comment>
<protein>
    <submittedName>
        <fullName evidence="2">Uncharacterized protein</fullName>
    </submittedName>
</protein>